<feature type="active site" evidence="14">
    <location>
        <position position="246"/>
    </location>
</feature>
<dbReference type="RefSeq" id="WP_031575660.1">
    <property type="nucleotide sequence ID" value="NZ_FNDZ01000004.1"/>
</dbReference>
<dbReference type="Pfam" id="PF08541">
    <property type="entry name" value="ACP_syn_III_C"/>
    <property type="match status" value="1"/>
</dbReference>
<dbReference type="GO" id="GO:0033818">
    <property type="term" value="F:beta-ketoacyl-acyl-carrier-protein synthase III activity"/>
    <property type="evidence" value="ECO:0007669"/>
    <property type="project" value="UniProtKB-UniRule"/>
</dbReference>
<dbReference type="HAMAP" id="MF_01815">
    <property type="entry name" value="FabH"/>
    <property type="match status" value="1"/>
</dbReference>
<evidence type="ECO:0000256" key="6">
    <source>
        <dbReference type="ARBA" id="ARBA00023098"/>
    </source>
</evidence>
<dbReference type="InterPro" id="IPR016039">
    <property type="entry name" value="Thiolase-like"/>
</dbReference>
<evidence type="ECO:0000256" key="14">
    <source>
        <dbReference type="HAMAP-Rule" id="MF_01815"/>
    </source>
</evidence>
<keyword evidence="6 14" id="KW-0443">Lipid metabolism</keyword>
<dbReference type="EMBL" id="FNDZ01000004">
    <property type="protein sequence ID" value="SDI82988.1"/>
    <property type="molecule type" value="Genomic_DNA"/>
</dbReference>
<keyword evidence="9 14" id="KW-0012">Acyltransferase</keyword>
<dbReference type="Proteomes" id="UP000183255">
    <property type="component" value="Unassembled WGS sequence"/>
</dbReference>
<dbReference type="InterPro" id="IPR013751">
    <property type="entry name" value="ACP_syn_III_N"/>
</dbReference>
<evidence type="ECO:0000256" key="8">
    <source>
        <dbReference type="ARBA" id="ARBA00023268"/>
    </source>
</evidence>
<dbReference type="EC" id="2.3.1.180" evidence="14"/>
<dbReference type="PANTHER" id="PTHR43091:SF1">
    <property type="entry name" value="BETA-KETOACYL-[ACYL-CARRIER-PROTEIN] SYNTHASE III, CHLOROPLASTIC"/>
    <property type="match status" value="1"/>
</dbReference>
<keyword evidence="7 14" id="KW-0275">Fatty acid biosynthesis</keyword>
<comment type="subcellular location">
    <subcellularLocation>
        <location evidence="14">Cytoplasm</location>
    </subcellularLocation>
</comment>
<dbReference type="GO" id="GO:0006633">
    <property type="term" value="P:fatty acid biosynthetic process"/>
    <property type="evidence" value="ECO:0007669"/>
    <property type="project" value="UniProtKB-UniRule"/>
</dbReference>
<feature type="domain" description="Beta-ketoacyl-[acyl-carrier-protein] synthase III C-terminal" evidence="15">
    <location>
        <begin position="232"/>
        <end position="319"/>
    </location>
</feature>
<organism evidence="17 18">
    <name type="scientific">Proteiniclasticum ruminis</name>
    <dbReference type="NCBI Taxonomy" id="398199"/>
    <lineage>
        <taxon>Bacteria</taxon>
        <taxon>Bacillati</taxon>
        <taxon>Bacillota</taxon>
        <taxon>Clostridia</taxon>
        <taxon>Eubacteriales</taxon>
        <taxon>Clostridiaceae</taxon>
        <taxon>Proteiniclasticum</taxon>
    </lineage>
</organism>
<gene>
    <name evidence="14" type="primary">fabH</name>
    <name evidence="17" type="ORF">SAMN05421804_104288</name>
</gene>
<dbReference type="GO" id="GO:0005737">
    <property type="term" value="C:cytoplasm"/>
    <property type="evidence" value="ECO:0007669"/>
    <property type="project" value="UniProtKB-SubCell"/>
</dbReference>
<evidence type="ECO:0000256" key="9">
    <source>
        <dbReference type="ARBA" id="ARBA00023315"/>
    </source>
</evidence>
<dbReference type="SUPFAM" id="SSF53901">
    <property type="entry name" value="Thiolase-like"/>
    <property type="match status" value="1"/>
</dbReference>
<comment type="pathway">
    <text evidence="1 14">Lipid metabolism; fatty acid biosynthesis.</text>
</comment>
<comment type="catalytic activity">
    <reaction evidence="10">
        <text>malonyl-[ACP] + acetyl-CoA + H(+) = 3-oxobutanoyl-[ACP] + CO2 + CoA</text>
        <dbReference type="Rhea" id="RHEA:12080"/>
        <dbReference type="Rhea" id="RHEA-COMP:9623"/>
        <dbReference type="Rhea" id="RHEA-COMP:9625"/>
        <dbReference type="ChEBI" id="CHEBI:15378"/>
        <dbReference type="ChEBI" id="CHEBI:16526"/>
        <dbReference type="ChEBI" id="CHEBI:57287"/>
        <dbReference type="ChEBI" id="CHEBI:57288"/>
        <dbReference type="ChEBI" id="CHEBI:78449"/>
        <dbReference type="ChEBI" id="CHEBI:78450"/>
        <dbReference type="EC" id="2.3.1.180"/>
    </reaction>
    <physiologicalReaction direction="left-to-right" evidence="10">
        <dbReference type="Rhea" id="RHEA:12081"/>
    </physiologicalReaction>
</comment>
<keyword evidence="14" id="KW-0963">Cytoplasm</keyword>
<dbReference type="NCBIfam" id="TIGR00747">
    <property type="entry name" value="fabH"/>
    <property type="match status" value="1"/>
</dbReference>
<evidence type="ECO:0000256" key="1">
    <source>
        <dbReference type="ARBA" id="ARBA00005194"/>
    </source>
</evidence>
<dbReference type="NCBIfam" id="NF006829">
    <property type="entry name" value="PRK09352.1"/>
    <property type="match status" value="1"/>
</dbReference>
<accession>A0A1G8NS40</accession>
<evidence type="ECO:0000259" key="16">
    <source>
        <dbReference type="Pfam" id="PF08545"/>
    </source>
</evidence>
<evidence type="ECO:0000313" key="18">
    <source>
        <dbReference type="Proteomes" id="UP000183255"/>
    </source>
</evidence>
<feature type="region of interest" description="ACP-binding" evidence="14">
    <location>
        <begin position="247"/>
        <end position="251"/>
    </location>
</feature>
<keyword evidence="8 14" id="KW-0511">Multifunctional enzyme</keyword>
<evidence type="ECO:0000256" key="7">
    <source>
        <dbReference type="ARBA" id="ARBA00023160"/>
    </source>
</evidence>
<evidence type="ECO:0000256" key="13">
    <source>
        <dbReference type="ARBA" id="ARBA00052985"/>
    </source>
</evidence>
<keyword evidence="5 14" id="KW-0276">Fatty acid metabolism</keyword>
<protein>
    <recommendedName>
        <fullName evidence="14">Beta-ketoacyl-[acyl-carrier-protein] synthase III</fullName>
        <shortName evidence="14">Beta-ketoacyl-ACP synthase III</shortName>
        <shortName evidence="14">KAS III</shortName>
        <ecNumber evidence="14">2.3.1.180</ecNumber>
    </recommendedName>
    <alternativeName>
        <fullName evidence="14">3-oxoacyl-[acyl-carrier-protein] synthase 3</fullName>
    </alternativeName>
    <alternativeName>
        <fullName evidence="14">3-oxoacyl-[acyl-carrier-protein] synthase III</fullName>
    </alternativeName>
</protein>
<dbReference type="Pfam" id="PF08545">
    <property type="entry name" value="ACP_syn_III"/>
    <property type="match status" value="1"/>
</dbReference>
<dbReference type="InterPro" id="IPR013747">
    <property type="entry name" value="ACP_syn_III_C"/>
</dbReference>
<evidence type="ECO:0000259" key="15">
    <source>
        <dbReference type="Pfam" id="PF08541"/>
    </source>
</evidence>
<evidence type="ECO:0000313" key="17">
    <source>
        <dbReference type="EMBL" id="SDI82988.1"/>
    </source>
</evidence>
<feature type="domain" description="Beta-ketoacyl-[acyl-carrier-protein] synthase III N-terminal" evidence="16">
    <location>
        <begin position="105"/>
        <end position="180"/>
    </location>
</feature>
<evidence type="ECO:0000256" key="4">
    <source>
        <dbReference type="ARBA" id="ARBA00022679"/>
    </source>
</evidence>
<reference evidence="17 18" key="1">
    <citation type="submission" date="2016-10" db="EMBL/GenBank/DDBJ databases">
        <authorList>
            <person name="de Groot N.N."/>
        </authorList>
    </citation>
    <scope>NUCLEOTIDE SEQUENCE [LARGE SCALE GENOMIC DNA]</scope>
    <source>
        <strain evidence="17 18">CGMCC 1.5058</strain>
    </source>
</reference>
<dbReference type="FunFam" id="3.40.47.10:FF:000004">
    <property type="entry name" value="3-oxoacyl-[acyl-carrier-protein] synthase 3"/>
    <property type="match status" value="1"/>
</dbReference>
<comment type="similarity">
    <text evidence="2 14">Belongs to the thiolase-like superfamily. FabH family.</text>
</comment>
<keyword evidence="4 14" id="KW-0808">Transferase</keyword>
<keyword evidence="3 14" id="KW-0444">Lipid biosynthesis</keyword>
<comment type="function">
    <text evidence="14">Catalyzes the condensation reaction of fatty acid synthesis by the addition to an acyl acceptor of two carbons from malonyl-ACP. Catalyzes the first condensation reaction which initiates fatty acid synthesis and may therefore play a role in governing the total rate of fatty acid production. Possesses both acetoacetyl-ACP synthase and acetyl transacylase activities. Its substrate specificity determines the biosynthesis of branched-chain and/or straight-chain of fatty acids.</text>
</comment>
<dbReference type="CDD" id="cd00830">
    <property type="entry name" value="KAS_III"/>
    <property type="match status" value="1"/>
</dbReference>
<evidence type="ECO:0000256" key="12">
    <source>
        <dbReference type="ARBA" id="ARBA00052467"/>
    </source>
</evidence>
<sequence>MARIIGTGSYLPETAYSNEDMEKIVETSDEWIYTRTGIRSRHFSNASENTGDMGYFAAKRALENAGVDASEIDCILVATTTPESLVPNTSSYIQAKLGVPGASCLDLNAACSGFIYGLELAGALLQMGQKKKILLIGTEVLSKITDFTDRKSCVLFGDGAGAVVLDSGDNAFHVVTGADGSKGECLSTGTFKVENILEKSEPYSQYIAMDGKEVYKFAVNILPEVLSEAVEKGGGSVSSLDHVIPHQANFRIIQAAAKKLQLPLEKFYMNIDHVGNTSAASIAIALDEMNRKKLLKKGQKIGMVGFGGGLTYGACYLTWTIES</sequence>
<evidence type="ECO:0000256" key="11">
    <source>
        <dbReference type="ARBA" id="ARBA00052407"/>
    </source>
</evidence>
<evidence type="ECO:0000256" key="3">
    <source>
        <dbReference type="ARBA" id="ARBA00022516"/>
    </source>
</evidence>
<evidence type="ECO:0000256" key="2">
    <source>
        <dbReference type="ARBA" id="ARBA00008642"/>
    </source>
</evidence>
<dbReference type="AlphaFoldDB" id="A0A1G8NS40"/>
<dbReference type="UniPathway" id="UPA00094"/>
<comment type="subunit">
    <text evidence="14">Homodimer.</text>
</comment>
<dbReference type="GO" id="GO:0004315">
    <property type="term" value="F:3-oxoacyl-[acyl-carrier-protein] synthase activity"/>
    <property type="evidence" value="ECO:0007669"/>
    <property type="project" value="InterPro"/>
</dbReference>
<proteinExistence type="inferred from homology"/>
<dbReference type="Gene3D" id="3.40.47.10">
    <property type="match status" value="1"/>
</dbReference>
<name>A0A1G8NS40_9CLOT</name>
<comment type="domain">
    <text evidence="14">The last Arg residue of the ACP-binding site is essential for the weak association between ACP/AcpP and FabH.</text>
</comment>
<dbReference type="InterPro" id="IPR004655">
    <property type="entry name" value="FabH"/>
</dbReference>
<comment type="catalytic activity">
    <reaction evidence="13">
        <text>3-methylbutanoyl-CoA + malonyl-[ACP] + H(+) = 5-methyl-3-oxohexanoyl-[ACP] + CO2 + CoA</text>
        <dbReference type="Rhea" id="RHEA:42272"/>
        <dbReference type="Rhea" id="RHEA-COMP:9623"/>
        <dbReference type="Rhea" id="RHEA-COMP:9941"/>
        <dbReference type="ChEBI" id="CHEBI:15378"/>
        <dbReference type="ChEBI" id="CHEBI:16526"/>
        <dbReference type="ChEBI" id="CHEBI:57287"/>
        <dbReference type="ChEBI" id="CHEBI:57345"/>
        <dbReference type="ChEBI" id="CHEBI:78449"/>
        <dbReference type="ChEBI" id="CHEBI:78822"/>
        <dbReference type="EC" id="2.3.1.300"/>
    </reaction>
    <physiologicalReaction direction="left-to-right" evidence="13">
        <dbReference type="Rhea" id="RHEA:42273"/>
    </physiologicalReaction>
</comment>
<dbReference type="PANTHER" id="PTHR43091">
    <property type="entry name" value="3-OXOACYL-[ACYL-CARRIER-PROTEIN] SYNTHASE"/>
    <property type="match status" value="1"/>
</dbReference>
<evidence type="ECO:0000256" key="5">
    <source>
        <dbReference type="ARBA" id="ARBA00022832"/>
    </source>
</evidence>
<evidence type="ECO:0000256" key="10">
    <source>
        <dbReference type="ARBA" id="ARBA00051096"/>
    </source>
</evidence>
<feature type="active site" evidence="14">
    <location>
        <position position="111"/>
    </location>
</feature>
<comment type="catalytic activity">
    <reaction evidence="11">
        <text>(2S)-2-methylbutanoyl-CoA + malonyl-[ACP] + H(+) = (4S)-4-methyl-3-oxohexanoyl-[ACP] + CO2 + CoA</text>
        <dbReference type="Rhea" id="RHEA:42276"/>
        <dbReference type="Rhea" id="RHEA-COMP:9623"/>
        <dbReference type="Rhea" id="RHEA-COMP:17148"/>
        <dbReference type="ChEBI" id="CHEBI:15378"/>
        <dbReference type="ChEBI" id="CHEBI:16526"/>
        <dbReference type="ChEBI" id="CHEBI:57287"/>
        <dbReference type="ChEBI" id="CHEBI:78449"/>
        <dbReference type="ChEBI" id="CHEBI:88166"/>
        <dbReference type="ChEBI" id="CHEBI:167462"/>
        <dbReference type="EC" id="2.3.1.300"/>
    </reaction>
    <physiologicalReaction direction="left-to-right" evidence="11">
        <dbReference type="Rhea" id="RHEA:42277"/>
    </physiologicalReaction>
</comment>
<feature type="active site" evidence="14">
    <location>
        <position position="276"/>
    </location>
</feature>
<comment type="catalytic activity">
    <reaction evidence="12">
        <text>2-methylpropanoyl-CoA + malonyl-[ACP] + H(+) = 4-methyl-3-oxopentanoyl-[ACP] + CO2 + CoA</text>
        <dbReference type="Rhea" id="RHEA:42268"/>
        <dbReference type="Rhea" id="RHEA-COMP:9623"/>
        <dbReference type="Rhea" id="RHEA-COMP:9940"/>
        <dbReference type="ChEBI" id="CHEBI:15378"/>
        <dbReference type="ChEBI" id="CHEBI:16526"/>
        <dbReference type="ChEBI" id="CHEBI:57287"/>
        <dbReference type="ChEBI" id="CHEBI:57338"/>
        <dbReference type="ChEBI" id="CHEBI:78449"/>
        <dbReference type="ChEBI" id="CHEBI:78820"/>
        <dbReference type="EC" id="2.3.1.300"/>
    </reaction>
    <physiologicalReaction direction="left-to-right" evidence="12">
        <dbReference type="Rhea" id="RHEA:42269"/>
    </physiologicalReaction>
</comment>